<protein>
    <recommendedName>
        <fullName evidence="5">N-acetylneuraminate epimerase</fullName>
    </recommendedName>
</protein>
<dbReference type="Pfam" id="PF01344">
    <property type="entry name" value="Kelch_1"/>
    <property type="match status" value="1"/>
</dbReference>
<dbReference type="SMART" id="SM00612">
    <property type="entry name" value="Kelch"/>
    <property type="match status" value="3"/>
</dbReference>
<evidence type="ECO:0008006" key="5">
    <source>
        <dbReference type="Google" id="ProtNLM"/>
    </source>
</evidence>
<dbReference type="PANTHER" id="PTHR46344">
    <property type="entry name" value="OS02G0202900 PROTEIN"/>
    <property type="match status" value="1"/>
</dbReference>
<sequence length="269" mass="28460">MGRAAVVEHARGEWVDTDPLPQARAWWGHSDGLVRLVDGMVLAIGGEDSRRTARAEVGLYDPVSGRWELLAPLATPRRRNSATVLADGRVLVAGGLTGPREFPATGLADAELYDPATDTWTPAGRLAEPRFFHSASLLPDGRVLVIGGSTTRAGGYTMLATAELYDPELNSWTRTEHYDAGAGRRSLAQEEQVGRTGDRAVPLGSGEVLVVGSGRRAALRVPRAHFGVVELHGGDILVVGGVTTPVGDPTPVCGGFPLTDSAMRFRPGP</sequence>
<dbReference type="InterPro" id="IPR037293">
    <property type="entry name" value="Gal_Oxidase_central_sf"/>
</dbReference>
<organism evidence="3 4">
    <name type="scientific">Crossiella equi</name>
    <dbReference type="NCBI Taxonomy" id="130796"/>
    <lineage>
        <taxon>Bacteria</taxon>
        <taxon>Bacillati</taxon>
        <taxon>Actinomycetota</taxon>
        <taxon>Actinomycetes</taxon>
        <taxon>Pseudonocardiales</taxon>
        <taxon>Pseudonocardiaceae</taxon>
        <taxon>Crossiella</taxon>
    </lineage>
</organism>
<dbReference type="EMBL" id="JAGIOO010000001">
    <property type="protein sequence ID" value="MBP2472763.1"/>
    <property type="molecule type" value="Genomic_DNA"/>
</dbReference>
<proteinExistence type="predicted"/>
<reference evidence="3 4" key="1">
    <citation type="submission" date="2021-03" db="EMBL/GenBank/DDBJ databases">
        <title>Sequencing the genomes of 1000 actinobacteria strains.</title>
        <authorList>
            <person name="Klenk H.-P."/>
        </authorList>
    </citation>
    <scope>NUCLEOTIDE SEQUENCE [LARGE SCALE GENOMIC DNA]</scope>
    <source>
        <strain evidence="3 4">DSM 44580</strain>
    </source>
</reference>
<keyword evidence="2" id="KW-0677">Repeat</keyword>
<name>A0ABS5A837_9PSEU</name>
<dbReference type="Gene3D" id="2.130.10.80">
    <property type="entry name" value="Galactose oxidase/kelch, beta-propeller"/>
    <property type="match status" value="2"/>
</dbReference>
<dbReference type="InterPro" id="IPR006652">
    <property type="entry name" value="Kelch_1"/>
</dbReference>
<dbReference type="PANTHER" id="PTHR46344:SF27">
    <property type="entry name" value="KELCH REPEAT SUPERFAMILY PROTEIN"/>
    <property type="match status" value="1"/>
</dbReference>
<keyword evidence="4" id="KW-1185">Reference proteome</keyword>
<dbReference type="InterPro" id="IPR015915">
    <property type="entry name" value="Kelch-typ_b-propeller"/>
</dbReference>
<evidence type="ECO:0000256" key="1">
    <source>
        <dbReference type="ARBA" id="ARBA00022441"/>
    </source>
</evidence>
<gene>
    <name evidence="3" type="ORF">JOF53_001635</name>
</gene>
<keyword evidence="1" id="KW-0880">Kelch repeat</keyword>
<dbReference type="Proteomes" id="UP001519363">
    <property type="component" value="Unassembled WGS sequence"/>
</dbReference>
<evidence type="ECO:0000256" key="2">
    <source>
        <dbReference type="ARBA" id="ARBA00022737"/>
    </source>
</evidence>
<dbReference type="RefSeq" id="WP_086780867.1">
    <property type="nucleotide sequence ID" value="NZ_JAGIOO010000001.1"/>
</dbReference>
<evidence type="ECO:0000313" key="4">
    <source>
        <dbReference type="Proteomes" id="UP001519363"/>
    </source>
</evidence>
<accession>A0ABS5A837</accession>
<comment type="caution">
    <text evidence="3">The sequence shown here is derived from an EMBL/GenBank/DDBJ whole genome shotgun (WGS) entry which is preliminary data.</text>
</comment>
<evidence type="ECO:0000313" key="3">
    <source>
        <dbReference type="EMBL" id="MBP2472763.1"/>
    </source>
</evidence>
<dbReference type="SUPFAM" id="SSF117281">
    <property type="entry name" value="Kelch motif"/>
    <property type="match status" value="1"/>
</dbReference>